<sequence>MYKQFNAVVFILSLALSFNSYSWDKIVSGKVLRISVNSPASSKRNVMVKLEGGDSMCSLSSNNDTAYINKSEAPDTYDVFVSMLLTAKATSTGVKLYIDKGQEGCQIHSLDLL</sequence>
<evidence type="ECO:0000313" key="1">
    <source>
        <dbReference type="EMBL" id="QPB82444.1"/>
    </source>
</evidence>
<organism evidence="1 2">
    <name type="scientific">Pseudoalteromonas rubra</name>
    <dbReference type="NCBI Taxonomy" id="43658"/>
    <lineage>
        <taxon>Bacteria</taxon>
        <taxon>Pseudomonadati</taxon>
        <taxon>Pseudomonadota</taxon>
        <taxon>Gammaproteobacteria</taxon>
        <taxon>Alteromonadales</taxon>
        <taxon>Pseudoalteromonadaceae</taxon>
        <taxon>Pseudoalteromonas</taxon>
    </lineage>
</organism>
<reference evidence="1 2" key="1">
    <citation type="submission" date="2019-10" db="EMBL/GenBank/DDBJ databases">
        <title>Pseudoalteromonas rubra S4059.</title>
        <authorList>
            <person name="Paulsen S."/>
            <person name="Wang X."/>
        </authorList>
    </citation>
    <scope>NUCLEOTIDE SEQUENCE [LARGE SCALE GENOMIC DNA]</scope>
    <source>
        <strain evidence="1 2">S4059</strain>
    </source>
</reference>
<dbReference type="EMBL" id="CP045429">
    <property type="protein sequence ID" value="QPB82444.1"/>
    <property type="molecule type" value="Genomic_DNA"/>
</dbReference>
<dbReference type="AlphaFoldDB" id="A0A5S3UPA6"/>
<dbReference type="RefSeq" id="WP_138539858.1">
    <property type="nucleotide sequence ID" value="NZ_CP045429.1"/>
</dbReference>
<accession>A0A5S3UPA6</accession>
<dbReference type="Proteomes" id="UP000305729">
    <property type="component" value="Chromosome 1"/>
</dbReference>
<gene>
    <name evidence="1" type="ORF">CWC22_005360</name>
</gene>
<protein>
    <submittedName>
        <fullName evidence="1">Uncharacterized protein</fullName>
    </submittedName>
</protein>
<proteinExistence type="predicted"/>
<name>A0A5S3UPA6_9GAMM</name>
<evidence type="ECO:0000313" key="2">
    <source>
        <dbReference type="Proteomes" id="UP000305729"/>
    </source>
</evidence>